<evidence type="ECO:0000256" key="6">
    <source>
        <dbReference type="ARBA" id="ARBA00022695"/>
    </source>
</evidence>
<dbReference type="FunFam" id="1.20.1060.10:FF:000001">
    <property type="entry name" value="DNA polymerase I"/>
    <property type="match status" value="1"/>
</dbReference>
<dbReference type="PROSITE" id="PS00447">
    <property type="entry name" value="DNA_POLYMERASE_A"/>
    <property type="match status" value="1"/>
</dbReference>
<protein>
    <recommendedName>
        <fullName evidence="4 16">DNA polymerase I</fullName>
        <ecNumber evidence="3 16">2.7.7.7</ecNumber>
    </recommendedName>
</protein>
<dbReference type="CDD" id="cd08637">
    <property type="entry name" value="DNA_pol_A_pol_I_C"/>
    <property type="match status" value="1"/>
</dbReference>
<dbReference type="SMART" id="SM00279">
    <property type="entry name" value="HhH2"/>
    <property type="match status" value="1"/>
</dbReference>
<dbReference type="Gene3D" id="3.30.70.370">
    <property type="match status" value="1"/>
</dbReference>
<dbReference type="Pfam" id="PF01367">
    <property type="entry name" value="5_3_exonuc"/>
    <property type="match status" value="1"/>
</dbReference>
<evidence type="ECO:0000256" key="5">
    <source>
        <dbReference type="ARBA" id="ARBA00022679"/>
    </source>
</evidence>
<dbReference type="GO" id="GO:0008409">
    <property type="term" value="F:5'-3' exonuclease activity"/>
    <property type="evidence" value="ECO:0007669"/>
    <property type="project" value="InterPro"/>
</dbReference>
<dbReference type="FunFam" id="1.10.150.20:FF:000003">
    <property type="entry name" value="DNA polymerase I"/>
    <property type="match status" value="1"/>
</dbReference>
<dbReference type="InterPro" id="IPR002298">
    <property type="entry name" value="DNA_polymerase_A"/>
</dbReference>
<evidence type="ECO:0000256" key="8">
    <source>
        <dbReference type="ARBA" id="ARBA00022722"/>
    </source>
</evidence>
<dbReference type="SUPFAM" id="SSF56672">
    <property type="entry name" value="DNA/RNA polymerases"/>
    <property type="match status" value="1"/>
</dbReference>
<keyword evidence="13 17" id="KW-0238">DNA-binding</keyword>
<evidence type="ECO:0000256" key="12">
    <source>
        <dbReference type="ARBA" id="ARBA00022932"/>
    </source>
</evidence>
<feature type="domain" description="5'-3' exonuclease" evidence="19">
    <location>
        <begin position="5"/>
        <end position="266"/>
    </location>
</feature>
<proteinExistence type="inferred from homology"/>
<dbReference type="Pfam" id="PF00476">
    <property type="entry name" value="DNA_pol_A"/>
    <property type="match status" value="1"/>
</dbReference>
<evidence type="ECO:0000256" key="17">
    <source>
        <dbReference type="RuleBase" id="RU004460"/>
    </source>
</evidence>
<sequence length="881" mass="99997">MTKEKKLLLMDGHSLAFRAFYGLASQIGNMKNREGLHTNALYGFHNMVEAKIKEIQPSHALVAFDAGKTTFRNEFFEDYKGGRDTMPAELSEQMPYFRELLEGLGISYYELENYEADDIIGTLAKEAEEQGFETIIMTGDRDLAQLVGEHTQVDFTKKGGFDAITPEYLEESYGLSPEQVPDYLGLKGDPSDNIPGVKGIGEKRAQSLLDQFGSLDVLYERLDELKPSKMKENLIEQEETARLSRKLATIDRTSPIQVSIDDLEYPGKDLEKLVSFYKEMDFDSHLLNLNLSGLDIEEEEEVPYQWVTDISEDMLKNQQAVYGEMLADNYHRAAIECVAWGDSEQVYVTSIDIARESETFKAWAEDDSIEKYSFDAKAAIVSFLRRGIVLNNVSFDIHLASYLLSASDHSDSVADVANGHNYRGIAMDELIYGKGKKTAVPEPVEKMHQHVASKVKAIYELTAQLNKELIENGQEDLLKSIELPLAKVLAKMEVRGITVDAAQLEELQTQFQKILDHLEQEIHEKAGEEFNVNSPKQLGVILFEKMGYPVIRKTKTGYSTAQDVLDKLQRQAPIVDDILKYRQISKIQSTYVTGLLAEIAEDGRIHTRFLQTVARTGRLSSVAPNLQNIPIRTEEGRQIRKAFTANHEGWKIFASDYSQIELRVMAHISRDEHMTAAFKAGEDIHSATAARIFDLEDTDSVTPNMRRDAKTINFGIIYGMSDYGLSESLGITRKAAQEFIDIYFERYPGIKNYMDDIKREAKDKGYVETLFHRRRYLPDINARNFNQRTFAERTAINTPIQGSAADIIKMAMIEMETHLKKEGLQAEMLLQVHDELIFEVPSDEITQLNALVKDVMENIVDLDVPLEIESHYGDNWYDTED</sequence>
<dbReference type="InterPro" id="IPR008918">
    <property type="entry name" value="HhH2"/>
</dbReference>
<dbReference type="GO" id="GO:0006302">
    <property type="term" value="P:double-strand break repair"/>
    <property type="evidence" value="ECO:0007669"/>
    <property type="project" value="TreeGrafter"/>
</dbReference>
<dbReference type="GO" id="GO:0006261">
    <property type="term" value="P:DNA-templated DNA replication"/>
    <property type="evidence" value="ECO:0007669"/>
    <property type="project" value="UniProtKB-UniRule"/>
</dbReference>
<feature type="domain" description="3'-5' exonuclease" evidence="18">
    <location>
        <begin position="304"/>
        <end position="470"/>
    </location>
</feature>
<evidence type="ECO:0000256" key="3">
    <source>
        <dbReference type="ARBA" id="ARBA00012417"/>
    </source>
</evidence>
<dbReference type="FunFam" id="1.10.150.20:FF:000002">
    <property type="entry name" value="DNA polymerase I"/>
    <property type="match status" value="1"/>
</dbReference>
<accession>A0AA43UC90</accession>
<feature type="domain" description="DNA-directed DNA polymerase family A palm" evidence="20">
    <location>
        <begin position="636"/>
        <end position="844"/>
    </location>
</feature>
<dbReference type="InterPro" id="IPR029060">
    <property type="entry name" value="PIN-like_dom_sf"/>
</dbReference>
<evidence type="ECO:0000313" key="22">
    <source>
        <dbReference type="Proteomes" id="UP001171751"/>
    </source>
</evidence>
<dbReference type="PANTHER" id="PTHR10133">
    <property type="entry name" value="DNA POLYMERASE I"/>
    <property type="match status" value="1"/>
</dbReference>
<dbReference type="FunFam" id="3.40.50.1010:FF:000001">
    <property type="entry name" value="DNA polymerase I"/>
    <property type="match status" value="1"/>
</dbReference>
<dbReference type="InterPro" id="IPR012337">
    <property type="entry name" value="RNaseH-like_sf"/>
</dbReference>
<dbReference type="SUPFAM" id="SSF88723">
    <property type="entry name" value="PIN domain-like"/>
    <property type="match status" value="1"/>
</dbReference>
<comment type="similarity">
    <text evidence="1 17">Belongs to the DNA polymerase type-A family.</text>
</comment>
<keyword evidence="10" id="KW-0378">Hydrolase</keyword>
<evidence type="ECO:0000313" key="21">
    <source>
        <dbReference type="EMBL" id="MDO5457296.1"/>
    </source>
</evidence>
<keyword evidence="22" id="KW-1185">Reference proteome</keyword>
<dbReference type="Pfam" id="PF02739">
    <property type="entry name" value="5_3_exonuc_N"/>
    <property type="match status" value="1"/>
</dbReference>
<evidence type="ECO:0000256" key="13">
    <source>
        <dbReference type="ARBA" id="ARBA00023125"/>
    </source>
</evidence>
<dbReference type="Pfam" id="PF22619">
    <property type="entry name" value="DNA_polI_exo1"/>
    <property type="match status" value="1"/>
</dbReference>
<dbReference type="CDD" id="cd09859">
    <property type="entry name" value="PIN_53EXO"/>
    <property type="match status" value="1"/>
</dbReference>
<comment type="subunit">
    <text evidence="2 17">Single-chain monomer with multiple functions.</text>
</comment>
<dbReference type="GO" id="GO:0003887">
    <property type="term" value="F:DNA-directed DNA polymerase activity"/>
    <property type="evidence" value="ECO:0007669"/>
    <property type="project" value="UniProtKB-UniRule"/>
</dbReference>
<dbReference type="InterPro" id="IPR043502">
    <property type="entry name" value="DNA/RNA_pol_sf"/>
</dbReference>
<dbReference type="SUPFAM" id="SSF53098">
    <property type="entry name" value="Ribonuclease H-like"/>
    <property type="match status" value="1"/>
</dbReference>
<dbReference type="SMART" id="SM00482">
    <property type="entry name" value="POLAc"/>
    <property type="match status" value="1"/>
</dbReference>
<dbReference type="InterPro" id="IPR020046">
    <property type="entry name" value="5-3_exonucl_a-hlix_arch_N"/>
</dbReference>
<organism evidence="21 22">
    <name type="scientific">Atopococcus tabaci</name>
    <dbReference type="NCBI Taxonomy" id="269774"/>
    <lineage>
        <taxon>Bacteria</taxon>
        <taxon>Bacillati</taxon>
        <taxon>Bacillota</taxon>
        <taxon>Bacilli</taxon>
        <taxon>Lactobacillales</taxon>
        <taxon>Carnobacteriaceae</taxon>
        <taxon>Atopococcus</taxon>
    </lineage>
</organism>
<comment type="catalytic activity">
    <reaction evidence="15 17">
        <text>DNA(n) + a 2'-deoxyribonucleoside 5'-triphosphate = DNA(n+1) + diphosphate</text>
        <dbReference type="Rhea" id="RHEA:22508"/>
        <dbReference type="Rhea" id="RHEA-COMP:17339"/>
        <dbReference type="Rhea" id="RHEA-COMP:17340"/>
        <dbReference type="ChEBI" id="CHEBI:33019"/>
        <dbReference type="ChEBI" id="CHEBI:61560"/>
        <dbReference type="ChEBI" id="CHEBI:173112"/>
        <dbReference type="EC" id="2.7.7.7"/>
    </reaction>
</comment>
<dbReference type="EC" id="2.7.7.7" evidence="3 16"/>
<evidence type="ECO:0000256" key="11">
    <source>
        <dbReference type="ARBA" id="ARBA00022839"/>
    </source>
</evidence>
<evidence type="ECO:0000256" key="16">
    <source>
        <dbReference type="NCBIfam" id="TIGR00593"/>
    </source>
</evidence>
<keyword evidence="9 17" id="KW-0227">DNA damage</keyword>
<dbReference type="InterPro" id="IPR018320">
    <property type="entry name" value="DNA_polymerase_1"/>
</dbReference>
<evidence type="ECO:0000256" key="10">
    <source>
        <dbReference type="ARBA" id="ARBA00022801"/>
    </source>
</evidence>
<gene>
    <name evidence="17 21" type="primary">polA</name>
    <name evidence="21" type="ORF">Q4F26_03040</name>
</gene>
<dbReference type="GO" id="GO:0003677">
    <property type="term" value="F:DNA binding"/>
    <property type="evidence" value="ECO:0007669"/>
    <property type="project" value="UniProtKB-UniRule"/>
</dbReference>
<comment type="caution">
    <text evidence="21">The sequence shown here is derived from an EMBL/GenBank/DDBJ whole genome shotgun (WGS) entry which is preliminary data.</text>
</comment>
<dbReference type="InterPro" id="IPR001098">
    <property type="entry name" value="DNA-dir_DNA_pol_A_palm_dom"/>
</dbReference>
<keyword evidence="11" id="KW-0269">Exonuclease</keyword>
<keyword evidence="14 17" id="KW-0234">DNA repair</keyword>
<evidence type="ECO:0000256" key="14">
    <source>
        <dbReference type="ARBA" id="ARBA00023204"/>
    </source>
</evidence>
<evidence type="ECO:0000259" key="19">
    <source>
        <dbReference type="SMART" id="SM00475"/>
    </source>
</evidence>
<keyword evidence="12 17" id="KW-0239">DNA-directed DNA polymerase</keyword>
<dbReference type="InterPro" id="IPR036397">
    <property type="entry name" value="RNaseH_sf"/>
</dbReference>
<dbReference type="PANTHER" id="PTHR10133:SF27">
    <property type="entry name" value="DNA POLYMERASE NU"/>
    <property type="match status" value="1"/>
</dbReference>
<evidence type="ECO:0000256" key="2">
    <source>
        <dbReference type="ARBA" id="ARBA00011541"/>
    </source>
</evidence>
<evidence type="ECO:0000256" key="9">
    <source>
        <dbReference type="ARBA" id="ARBA00022763"/>
    </source>
</evidence>
<keyword evidence="5 17" id="KW-0808">Transferase</keyword>
<dbReference type="CDD" id="cd09898">
    <property type="entry name" value="H3TH_53EXO"/>
    <property type="match status" value="1"/>
</dbReference>
<evidence type="ECO:0000256" key="1">
    <source>
        <dbReference type="ARBA" id="ARBA00007705"/>
    </source>
</evidence>
<dbReference type="InterPro" id="IPR019760">
    <property type="entry name" value="DNA-dir_DNA_pol_A_CS"/>
</dbReference>
<dbReference type="SMART" id="SM00475">
    <property type="entry name" value="53EXOc"/>
    <property type="match status" value="1"/>
</dbReference>
<dbReference type="Gene3D" id="1.20.1060.10">
    <property type="entry name" value="Taq DNA Polymerase, Chain T, domain 4"/>
    <property type="match status" value="1"/>
</dbReference>
<evidence type="ECO:0000259" key="20">
    <source>
        <dbReference type="SMART" id="SM00482"/>
    </source>
</evidence>
<evidence type="ECO:0000259" key="18">
    <source>
        <dbReference type="SMART" id="SM00474"/>
    </source>
</evidence>
<dbReference type="PRINTS" id="PR00868">
    <property type="entry name" value="DNAPOLI"/>
</dbReference>
<name>A0AA43UC90_9LACT</name>
<dbReference type="Gene3D" id="1.10.150.20">
    <property type="entry name" value="5' to 3' exonuclease, C-terminal subdomain"/>
    <property type="match status" value="2"/>
</dbReference>
<keyword evidence="6 17" id="KW-0548">Nucleotidyltransferase</keyword>
<dbReference type="GO" id="GO:0008408">
    <property type="term" value="F:3'-5' exonuclease activity"/>
    <property type="evidence" value="ECO:0007669"/>
    <property type="project" value="InterPro"/>
</dbReference>
<dbReference type="NCBIfam" id="TIGR00593">
    <property type="entry name" value="pola"/>
    <property type="match status" value="1"/>
</dbReference>
<dbReference type="InterPro" id="IPR020045">
    <property type="entry name" value="DNA_polI_H3TH"/>
</dbReference>
<dbReference type="Gene3D" id="3.30.420.10">
    <property type="entry name" value="Ribonuclease H-like superfamily/Ribonuclease H"/>
    <property type="match status" value="1"/>
</dbReference>
<dbReference type="AlphaFoldDB" id="A0AA43UC90"/>
<dbReference type="CDD" id="cd06140">
    <property type="entry name" value="DNA_polA_I_Bacillus_like_exo"/>
    <property type="match status" value="1"/>
</dbReference>
<evidence type="ECO:0000256" key="7">
    <source>
        <dbReference type="ARBA" id="ARBA00022705"/>
    </source>
</evidence>
<dbReference type="InterPro" id="IPR002421">
    <property type="entry name" value="5-3_exonuclease"/>
</dbReference>
<dbReference type="InterPro" id="IPR036279">
    <property type="entry name" value="5-3_exonuclease_C_sf"/>
</dbReference>
<dbReference type="NCBIfam" id="NF004397">
    <property type="entry name" value="PRK05755.1"/>
    <property type="match status" value="1"/>
</dbReference>
<evidence type="ECO:0000256" key="15">
    <source>
        <dbReference type="ARBA" id="ARBA00049244"/>
    </source>
</evidence>
<dbReference type="SUPFAM" id="SSF47807">
    <property type="entry name" value="5' to 3' exonuclease, C-terminal subdomain"/>
    <property type="match status" value="1"/>
</dbReference>
<dbReference type="SMART" id="SM00474">
    <property type="entry name" value="35EXOc"/>
    <property type="match status" value="1"/>
</dbReference>
<dbReference type="EMBL" id="JAUNQW010000008">
    <property type="protein sequence ID" value="MDO5457296.1"/>
    <property type="molecule type" value="Genomic_DNA"/>
</dbReference>
<keyword evidence="8" id="KW-0540">Nuclease</keyword>
<evidence type="ECO:0000256" key="4">
    <source>
        <dbReference type="ARBA" id="ARBA00020311"/>
    </source>
</evidence>
<reference evidence="21" key="1">
    <citation type="submission" date="2023-07" db="EMBL/GenBank/DDBJ databases">
        <title>Between Cages and Wild: Unraveling the Impact of Captivity on Animal Microbiomes and Antimicrobial Resistance.</title>
        <authorList>
            <person name="Schmartz G.P."/>
            <person name="Rehner J."/>
            <person name="Schuff M.J."/>
            <person name="Becker S.L."/>
            <person name="Kravczyk M."/>
            <person name="Gurevich A."/>
            <person name="Francke R."/>
            <person name="Mueller R."/>
            <person name="Keller V."/>
            <person name="Keller A."/>
        </authorList>
    </citation>
    <scope>NUCLEOTIDE SEQUENCE</scope>
    <source>
        <strain evidence="21">S39M_St_73</strain>
    </source>
</reference>
<dbReference type="InterPro" id="IPR054690">
    <property type="entry name" value="DNA_polI_exonuclease"/>
</dbReference>
<keyword evidence="7 17" id="KW-0235">DNA replication</keyword>
<dbReference type="Gene3D" id="3.40.50.1010">
    <property type="entry name" value="5'-nuclease"/>
    <property type="match status" value="1"/>
</dbReference>
<dbReference type="Proteomes" id="UP001171751">
    <property type="component" value="Unassembled WGS sequence"/>
</dbReference>
<dbReference type="InterPro" id="IPR002562">
    <property type="entry name" value="3'-5'_exonuclease_dom"/>
</dbReference>